<evidence type="ECO:0000256" key="3">
    <source>
        <dbReference type="PROSITE-ProRule" id="PRU01248"/>
    </source>
</evidence>
<dbReference type="GO" id="GO:0003677">
    <property type="term" value="F:DNA binding"/>
    <property type="evidence" value="ECO:0007669"/>
    <property type="project" value="UniProtKB-UniRule"/>
</dbReference>
<keyword evidence="7" id="KW-1185">Reference proteome</keyword>
<dbReference type="PANTHER" id="PTHR30349:SF64">
    <property type="entry name" value="PROPHAGE INTEGRASE INTD-RELATED"/>
    <property type="match status" value="1"/>
</dbReference>
<dbReference type="PROSITE" id="PS51898">
    <property type="entry name" value="TYR_RECOMBINASE"/>
    <property type="match status" value="1"/>
</dbReference>
<feature type="domain" description="Core-binding (CB)" evidence="5">
    <location>
        <begin position="2"/>
        <end position="80"/>
    </location>
</feature>
<feature type="domain" description="Tyr recombinase" evidence="4">
    <location>
        <begin position="96"/>
        <end position="261"/>
    </location>
</feature>
<accession>A0A7G5FDN4</accession>
<evidence type="ECO:0000259" key="4">
    <source>
        <dbReference type="PROSITE" id="PS51898"/>
    </source>
</evidence>
<dbReference type="InterPro" id="IPR002104">
    <property type="entry name" value="Integrase_catalytic"/>
</dbReference>
<evidence type="ECO:0000259" key="5">
    <source>
        <dbReference type="PROSITE" id="PS51900"/>
    </source>
</evidence>
<dbReference type="InterPro" id="IPR050090">
    <property type="entry name" value="Tyrosine_recombinase_XerCD"/>
</dbReference>
<gene>
    <name evidence="6" type="ORF">HW450_10305</name>
</gene>
<evidence type="ECO:0000313" key="7">
    <source>
        <dbReference type="Proteomes" id="UP000515570"/>
    </source>
</evidence>
<dbReference type="SUPFAM" id="SSF56349">
    <property type="entry name" value="DNA breaking-rejoining enzymes"/>
    <property type="match status" value="1"/>
</dbReference>
<evidence type="ECO:0000313" key="6">
    <source>
        <dbReference type="EMBL" id="QMV84725.1"/>
    </source>
</evidence>
<sequence length="268" mass="29630">MYNNETILQGWQTELRAVGKTHGTITVRTSHIRRCLEHVGKPVHDVTRADLIDWLAASNWGPAARKSARSSLRTFWQWCAATGVCDDVASTIPAVRQPRTVPRPCPDVMIRDAIARAPDHVALAIEIMATTGARREECAKIRASDVVPAGRGWSLRITGKGGHTRLVPLPPHLAKRIKARPGWTFPGGVDGHISAGWLGKLITRYLPDGYTPHKLRHRYGTTAYEHSHDLRAVQELLGHRKIDTTQVYVAVSTTSLVDSARATWRVAS</sequence>
<proteinExistence type="predicted"/>
<evidence type="ECO:0000256" key="2">
    <source>
        <dbReference type="ARBA" id="ARBA00023172"/>
    </source>
</evidence>
<evidence type="ECO:0000256" key="1">
    <source>
        <dbReference type="ARBA" id="ARBA00023125"/>
    </source>
</evidence>
<dbReference type="Pfam" id="PF00589">
    <property type="entry name" value="Phage_integrase"/>
    <property type="match status" value="1"/>
</dbReference>
<dbReference type="InterPro" id="IPR044068">
    <property type="entry name" value="CB"/>
</dbReference>
<dbReference type="InterPro" id="IPR011010">
    <property type="entry name" value="DNA_brk_join_enz"/>
</dbReference>
<protein>
    <submittedName>
        <fullName evidence="6">Tyrosine-type recombinase/integrase</fullName>
    </submittedName>
</protein>
<dbReference type="GO" id="GO:0015074">
    <property type="term" value="P:DNA integration"/>
    <property type="evidence" value="ECO:0007669"/>
    <property type="project" value="InterPro"/>
</dbReference>
<dbReference type="PANTHER" id="PTHR30349">
    <property type="entry name" value="PHAGE INTEGRASE-RELATED"/>
    <property type="match status" value="1"/>
</dbReference>
<dbReference type="EMBL" id="CP059833">
    <property type="protein sequence ID" value="QMV84725.1"/>
    <property type="molecule type" value="Genomic_DNA"/>
</dbReference>
<organism evidence="6 7">
    <name type="scientific">Corynebacterium hindlerae</name>
    <dbReference type="NCBI Taxonomy" id="699041"/>
    <lineage>
        <taxon>Bacteria</taxon>
        <taxon>Bacillati</taxon>
        <taxon>Actinomycetota</taxon>
        <taxon>Actinomycetes</taxon>
        <taxon>Mycobacteriales</taxon>
        <taxon>Corynebacteriaceae</taxon>
        <taxon>Corynebacterium</taxon>
    </lineage>
</organism>
<dbReference type="RefSeq" id="WP_182385532.1">
    <property type="nucleotide sequence ID" value="NZ_CP059833.1"/>
</dbReference>
<keyword evidence="1 3" id="KW-0238">DNA-binding</keyword>
<dbReference type="AlphaFoldDB" id="A0A7G5FDN4"/>
<keyword evidence="2" id="KW-0233">DNA recombination</keyword>
<dbReference type="InterPro" id="IPR013762">
    <property type="entry name" value="Integrase-like_cat_sf"/>
</dbReference>
<name>A0A7G5FDN4_9CORY</name>
<dbReference type="PROSITE" id="PS51900">
    <property type="entry name" value="CB"/>
    <property type="match status" value="1"/>
</dbReference>
<dbReference type="Gene3D" id="1.10.443.10">
    <property type="entry name" value="Intergrase catalytic core"/>
    <property type="match status" value="1"/>
</dbReference>
<dbReference type="GO" id="GO:0006310">
    <property type="term" value="P:DNA recombination"/>
    <property type="evidence" value="ECO:0007669"/>
    <property type="project" value="UniProtKB-KW"/>
</dbReference>
<reference evidence="6 7" key="1">
    <citation type="submission" date="2020-07" db="EMBL/GenBank/DDBJ databases">
        <title>non toxigenic Corynebacterium sp. nov from a clinical source.</title>
        <authorList>
            <person name="Bernier A.-M."/>
            <person name="Bernard K."/>
        </authorList>
    </citation>
    <scope>NUCLEOTIDE SEQUENCE [LARGE SCALE GENOMIC DNA]</scope>
    <source>
        <strain evidence="7">NML 93-0612</strain>
    </source>
</reference>
<dbReference type="Proteomes" id="UP000515570">
    <property type="component" value="Chromosome"/>
</dbReference>